<dbReference type="EMBL" id="JAAIUW010000001">
    <property type="protein sequence ID" value="KAF7844214.1"/>
    <property type="molecule type" value="Genomic_DNA"/>
</dbReference>
<feature type="compositionally biased region" description="Low complexity" evidence="1">
    <location>
        <begin position="7"/>
        <end position="19"/>
    </location>
</feature>
<proteinExistence type="predicted"/>
<keyword evidence="3" id="KW-1185">Reference proteome</keyword>
<evidence type="ECO:0000313" key="3">
    <source>
        <dbReference type="Proteomes" id="UP000634136"/>
    </source>
</evidence>
<organism evidence="2 3">
    <name type="scientific">Senna tora</name>
    <dbReference type="NCBI Taxonomy" id="362788"/>
    <lineage>
        <taxon>Eukaryota</taxon>
        <taxon>Viridiplantae</taxon>
        <taxon>Streptophyta</taxon>
        <taxon>Embryophyta</taxon>
        <taxon>Tracheophyta</taxon>
        <taxon>Spermatophyta</taxon>
        <taxon>Magnoliopsida</taxon>
        <taxon>eudicotyledons</taxon>
        <taxon>Gunneridae</taxon>
        <taxon>Pentapetalae</taxon>
        <taxon>rosids</taxon>
        <taxon>fabids</taxon>
        <taxon>Fabales</taxon>
        <taxon>Fabaceae</taxon>
        <taxon>Caesalpinioideae</taxon>
        <taxon>Cassia clade</taxon>
        <taxon>Senna</taxon>
    </lineage>
</organism>
<dbReference type="AlphaFoldDB" id="A0A835CJ50"/>
<feature type="region of interest" description="Disordered" evidence="1">
    <location>
        <begin position="1"/>
        <end position="54"/>
    </location>
</feature>
<name>A0A835CJ50_9FABA</name>
<sequence length="54" mass="6002">MAYPLASLTENSNSSTTTLKPKFKGTAIKRKKKISKKKGSHLQSDRNQPQKGNK</sequence>
<dbReference type="Proteomes" id="UP000634136">
    <property type="component" value="Unassembled WGS sequence"/>
</dbReference>
<accession>A0A835CJ50</accession>
<comment type="caution">
    <text evidence="2">The sequence shown here is derived from an EMBL/GenBank/DDBJ whole genome shotgun (WGS) entry which is preliminary data.</text>
</comment>
<feature type="compositionally biased region" description="Basic residues" evidence="1">
    <location>
        <begin position="21"/>
        <end position="40"/>
    </location>
</feature>
<feature type="compositionally biased region" description="Polar residues" evidence="1">
    <location>
        <begin position="41"/>
        <end position="54"/>
    </location>
</feature>
<gene>
    <name evidence="2" type="ORF">G2W53_001119</name>
</gene>
<protein>
    <submittedName>
        <fullName evidence="2">Uncharacterized protein</fullName>
    </submittedName>
</protein>
<evidence type="ECO:0000313" key="2">
    <source>
        <dbReference type="EMBL" id="KAF7844214.1"/>
    </source>
</evidence>
<evidence type="ECO:0000256" key="1">
    <source>
        <dbReference type="SAM" id="MobiDB-lite"/>
    </source>
</evidence>
<reference evidence="2" key="1">
    <citation type="submission" date="2020-09" db="EMBL/GenBank/DDBJ databases">
        <title>Genome-Enabled Discovery of Anthraquinone Biosynthesis in Senna tora.</title>
        <authorList>
            <person name="Kang S.-H."/>
            <person name="Pandey R.P."/>
            <person name="Lee C.-M."/>
            <person name="Sim J.-S."/>
            <person name="Jeong J.-T."/>
            <person name="Choi B.-S."/>
            <person name="Jung M."/>
            <person name="Ginzburg D."/>
            <person name="Zhao K."/>
            <person name="Won S.Y."/>
            <person name="Oh T.-J."/>
            <person name="Yu Y."/>
            <person name="Kim N.-H."/>
            <person name="Lee O.R."/>
            <person name="Lee T.-H."/>
            <person name="Bashyal P."/>
            <person name="Kim T.-S."/>
            <person name="Lee W.-H."/>
            <person name="Kawkins C."/>
            <person name="Kim C.-K."/>
            <person name="Kim J.S."/>
            <person name="Ahn B.O."/>
            <person name="Rhee S.Y."/>
            <person name="Sohng J.K."/>
        </authorList>
    </citation>
    <scope>NUCLEOTIDE SEQUENCE</scope>
    <source>
        <tissue evidence="2">Leaf</tissue>
    </source>
</reference>